<dbReference type="Proteomes" id="UP001367030">
    <property type="component" value="Unassembled WGS sequence"/>
</dbReference>
<feature type="region of interest" description="Disordered" evidence="1">
    <location>
        <begin position="40"/>
        <end position="59"/>
    </location>
</feature>
<sequence>MSSAHHPAPIDLSMLASDPELLLDELDRALDELPMTALPAGVLSGQKDEDGAEGRYREVREGRPWHATVEALLRARMEPLKQAVCEKGGYCALKRRHQSTVDVAKAVGDSLLSLVIKIPLPVATLSLYCVQSLFLDRLCDCDGSP</sequence>
<dbReference type="RefSeq" id="WP_340338710.1">
    <property type="nucleotide sequence ID" value="NZ_JBBKZS010000018.1"/>
</dbReference>
<evidence type="ECO:0000313" key="3">
    <source>
        <dbReference type="Proteomes" id="UP001367030"/>
    </source>
</evidence>
<protein>
    <submittedName>
        <fullName evidence="2">Uncharacterized protein</fullName>
    </submittedName>
</protein>
<proteinExistence type="predicted"/>
<organism evidence="2 3">
    <name type="scientific">Variovorax robiniae</name>
    <dbReference type="NCBI Taxonomy" id="1836199"/>
    <lineage>
        <taxon>Bacteria</taxon>
        <taxon>Pseudomonadati</taxon>
        <taxon>Pseudomonadota</taxon>
        <taxon>Betaproteobacteria</taxon>
        <taxon>Burkholderiales</taxon>
        <taxon>Comamonadaceae</taxon>
        <taxon>Variovorax</taxon>
    </lineage>
</organism>
<evidence type="ECO:0000256" key="1">
    <source>
        <dbReference type="SAM" id="MobiDB-lite"/>
    </source>
</evidence>
<name>A0ABU8XHU1_9BURK</name>
<keyword evidence="3" id="KW-1185">Reference proteome</keyword>
<accession>A0ABU8XHU1</accession>
<evidence type="ECO:0000313" key="2">
    <source>
        <dbReference type="EMBL" id="MEJ8858650.1"/>
    </source>
</evidence>
<feature type="compositionally biased region" description="Basic and acidic residues" evidence="1">
    <location>
        <begin position="46"/>
        <end position="59"/>
    </location>
</feature>
<dbReference type="EMBL" id="JBBKZS010000018">
    <property type="protein sequence ID" value="MEJ8858650.1"/>
    <property type="molecule type" value="Genomic_DNA"/>
</dbReference>
<gene>
    <name evidence="2" type="ORF">WKW79_29035</name>
</gene>
<reference evidence="2 3" key="1">
    <citation type="submission" date="2024-03" db="EMBL/GenBank/DDBJ databases">
        <title>Novel species of the genus Variovorax.</title>
        <authorList>
            <person name="Liu Q."/>
            <person name="Xin Y.-H."/>
        </authorList>
    </citation>
    <scope>NUCLEOTIDE SEQUENCE [LARGE SCALE GENOMIC DNA]</scope>
    <source>
        <strain evidence="2 3">KACC 18901</strain>
    </source>
</reference>
<comment type="caution">
    <text evidence="2">The sequence shown here is derived from an EMBL/GenBank/DDBJ whole genome shotgun (WGS) entry which is preliminary data.</text>
</comment>